<organism evidence="4 5">
    <name type="scientific">Arabis alpina</name>
    <name type="common">Alpine rock-cress</name>
    <dbReference type="NCBI Taxonomy" id="50452"/>
    <lineage>
        <taxon>Eukaryota</taxon>
        <taxon>Viridiplantae</taxon>
        <taxon>Streptophyta</taxon>
        <taxon>Embryophyta</taxon>
        <taxon>Tracheophyta</taxon>
        <taxon>Spermatophyta</taxon>
        <taxon>Magnoliopsida</taxon>
        <taxon>eudicotyledons</taxon>
        <taxon>Gunneridae</taxon>
        <taxon>Pentapetalae</taxon>
        <taxon>rosids</taxon>
        <taxon>malvids</taxon>
        <taxon>Brassicales</taxon>
        <taxon>Brassicaceae</taxon>
        <taxon>Arabideae</taxon>
        <taxon>Arabis</taxon>
    </lineage>
</organism>
<dbReference type="OrthoDB" id="661680at2759"/>
<dbReference type="eggNOG" id="ENOG502R1KX">
    <property type="taxonomic scope" value="Eukaryota"/>
</dbReference>
<evidence type="ECO:0000256" key="2">
    <source>
        <dbReference type="SAM" id="MobiDB-lite"/>
    </source>
</evidence>
<protein>
    <recommendedName>
        <fullName evidence="3">Glabrous enhancer-binding protein-like DBD domain-containing protein</fullName>
    </recommendedName>
</protein>
<dbReference type="InterPro" id="IPR007592">
    <property type="entry name" value="GEBP"/>
</dbReference>
<feature type="region of interest" description="Disordered" evidence="2">
    <location>
        <begin position="36"/>
        <end position="59"/>
    </location>
</feature>
<dbReference type="GO" id="GO:0005634">
    <property type="term" value="C:nucleus"/>
    <property type="evidence" value="ECO:0007669"/>
    <property type="project" value="TreeGrafter"/>
</dbReference>
<evidence type="ECO:0000256" key="1">
    <source>
        <dbReference type="ARBA" id="ARBA00010820"/>
    </source>
</evidence>
<dbReference type="PANTHER" id="PTHR31662">
    <property type="entry name" value="BNAANNG10740D PROTEIN-RELATED"/>
    <property type="match status" value="1"/>
</dbReference>
<accession>A0A087G705</accession>
<feature type="domain" description="Glabrous enhancer-binding protein-like DBD" evidence="3">
    <location>
        <begin position="60"/>
        <end position="153"/>
    </location>
</feature>
<dbReference type="PANTHER" id="PTHR31662:SF49">
    <property type="entry name" value="GLABROUS1 ENHANCER-BINDING PROTEIN-RELATED"/>
    <property type="match status" value="1"/>
</dbReference>
<dbReference type="Pfam" id="PF04504">
    <property type="entry name" value="GeBP-like_DBD"/>
    <property type="match status" value="1"/>
</dbReference>
<sequence length="295" mass="32954">MATPKRLDFSSPAASIDIEDPFPSLPSISRRKSLEIPSASDTVAKKKKKKKKLASSSGNNRIWNGEDEVAVLKGLVDYRVKTGFHHKIDWDEFHRFVPGSILADVSKEQVLSKMRKLKRSFIAHLEKINQGNDPLFTRSTDSEAFGFSMMLWGKNDDDVANGDMDNANQIENGEEAVQEDQQVANGETLTANGTESPPTREIVVDTEDGTVGIESHDDDDGTAADELCALRDAFETILSEGLSDYHKKLQLEKLMNLGTRKRKELSSEWKELCVEEIKMHIKRLRFSAKLAGNDS</sequence>
<keyword evidence="5" id="KW-1185">Reference proteome</keyword>
<dbReference type="GO" id="GO:0006355">
    <property type="term" value="P:regulation of DNA-templated transcription"/>
    <property type="evidence" value="ECO:0007669"/>
    <property type="project" value="InterPro"/>
</dbReference>
<dbReference type="Gramene" id="KFK25657">
    <property type="protein sequence ID" value="KFK25657"/>
    <property type="gene ID" value="AALP_AA8G142900"/>
</dbReference>
<dbReference type="EMBL" id="CM002876">
    <property type="protein sequence ID" value="KFK25657.1"/>
    <property type="molecule type" value="Genomic_DNA"/>
</dbReference>
<dbReference type="InterPro" id="IPR053932">
    <property type="entry name" value="GeBP-like_DBD"/>
</dbReference>
<dbReference type="AlphaFoldDB" id="A0A087G705"/>
<reference evidence="5" key="1">
    <citation type="journal article" date="2015" name="Nat. Plants">
        <title>Genome expansion of Arabis alpina linked with retrotransposition and reduced symmetric DNA methylation.</title>
        <authorList>
            <person name="Willing E.M."/>
            <person name="Rawat V."/>
            <person name="Mandakova T."/>
            <person name="Maumus F."/>
            <person name="James G.V."/>
            <person name="Nordstroem K.J."/>
            <person name="Becker C."/>
            <person name="Warthmann N."/>
            <person name="Chica C."/>
            <person name="Szarzynska B."/>
            <person name="Zytnicki M."/>
            <person name="Albani M.C."/>
            <person name="Kiefer C."/>
            <person name="Bergonzi S."/>
            <person name="Castaings L."/>
            <person name="Mateos J.L."/>
            <person name="Berns M.C."/>
            <person name="Bujdoso N."/>
            <person name="Piofczyk T."/>
            <person name="de Lorenzo L."/>
            <person name="Barrero-Sicilia C."/>
            <person name="Mateos I."/>
            <person name="Piednoel M."/>
            <person name="Hagmann J."/>
            <person name="Chen-Min-Tao R."/>
            <person name="Iglesias-Fernandez R."/>
            <person name="Schuster S.C."/>
            <person name="Alonso-Blanco C."/>
            <person name="Roudier F."/>
            <person name="Carbonero P."/>
            <person name="Paz-Ares J."/>
            <person name="Davis S.J."/>
            <person name="Pecinka A."/>
            <person name="Quesneville H."/>
            <person name="Colot V."/>
            <person name="Lysak M.A."/>
            <person name="Weigel D."/>
            <person name="Coupland G."/>
            <person name="Schneeberger K."/>
        </authorList>
    </citation>
    <scope>NUCLEOTIDE SEQUENCE [LARGE SCALE GENOMIC DNA]</scope>
    <source>
        <strain evidence="5">cv. Pajares</strain>
    </source>
</reference>
<dbReference type="OMA" id="GECAFKE"/>
<gene>
    <name evidence="4" type="ordered locus">AALP_Aa8g142900</name>
</gene>
<evidence type="ECO:0000313" key="4">
    <source>
        <dbReference type="EMBL" id="KFK25657.1"/>
    </source>
</evidence>
<evidence type="ECO:0000259" key="3">
    <source>
        <dbReference type="Pfam" id="PF04504"/>
    </source>
</evidence>
<name>A0A087G705_ARAAL</name>
<comment type="similarity">
    <text evidence="1">Belongs to the GeBP family.</text>
</comment>
<dbReference type="Proteomes" id="UP000029120">
    <property type="component" value="Chromosome 8"/>
</dbReference>
<evidence type="ECO:0000313" key="5">
    <source>
        <dbReference type="Proteomes" id="UP000029120"/>
    </source>
</evidence>
<proteinExistence type="inferred from homology"/>